<proteinExistence type="inferred from homology"/>
<evidence type="ECO:0000256" key="9">
    <source>
        <dbReference type="ARBA" id="ARBA00023136"/>
    </source>
</evidence>
<comment type="similarity">
    <text evidence="12">Belongs to the glycosyltransferase group 1 family.</text>
</comment>
<protein>
    <recommendedName>
        <fullName evidence="12">Alpha-1,3/1,6-mannosyltransferase ALG2</fullName>
        <ecNumber evidence="12">2.4.1.132</ecNumber>
        <ecNumber evidence="12">2.4.1.257</ecNumber>
    </recommendedName>
    <alternativeName>
        <fullName evidence="12">GDP-Man:Man(1)GlcNAc(2)-PP-Dol alpha-1,3-mannosyltransferase</fullName>
    </alternativeName>
</protein>
<comment type="caution">
    <text evidence="15">The sequence shown here is derived from an EMBL/GenBank/DDBJ whole genome shotgun (WGS) entry which is preliminary data.</text>
</comment>
<comment type="subcellular location">
    <subcellularLocation>
        <location evidence="2 12">Endoplasmic reticulum membrane</location>
    </subcellularLocation>
</comment>
<dbReference type="GO" id="GO:0102704">
    <property type="term" value="F:GDP-Man:Man(2)GlcNAc(2)-PP-Dol alpha-1,6-mannosyltransferase activity"/>
    <property type="evidence" value="ECO:0007669"/>
    <property type="project" value="UniProtKB-UniRule"/>
</dbReference>
<dbReference type="Gene3D" id="3.40.50.2000">
    <property type="entry name" value="Glycogen Phosphorylase B"/>
    <property type="match status" value="2"/>
</dbReference>
<dbReference type="EC" id="2.4.1.257" evidence="12"/>
<dbReference type="InterPro" id="IPR028098">
    <property type="entry name" value="Glyco_trans_4-like_N"/>
</dbReference>
<dbReference type="SUPFAM" id="SSF53756">
    <property type="entry name" value="UDP-Glycosyltransferase/glycogen phosphorylase"/>
    <property type="match status" value="1"/>
</dbReference>
<keyword evidence="5 12" id="KW-0808">Transferase</keyword>
<comment type="pathway">
    <text evidence="3 12">Protein modification; protein glycosylation.</text>
</comment>
<dbReference type="OrthoDB" id="448893at2759"/>
<reference evidence="15" key="1">
    <citation type="submission" date="2022-07" db="EMBL/GenBank/DDBJ databases">
        <title>Phylogenomic reconstructions and comparative analyses of Kickxellomycotina fungi.</title>
        <authorList>
            <person name="Reynolds N.K."/>
            <person name="Stajich J.E."/>
            <person name="Barry K."/>
            <person name="Grigoriev I.V."/>
            <person name="Crous P."/>
            <person name="Smith M.E."/>
        </authorList>
    </citation>
    <scope>NUCLEOTIDE SEQUENCE</scope>
    <source>
        <strain evidence="15">RSA 567</strain>
    </source>
</reference>
<evidence type="ECO:0000256" key="4">
    <source>
        <dbReference type="ARBA" id="ARBA00022676"/>
    </source>
</evidence>
<dbReference type="GO" id="GO:0005789">
    <property type="term" value="C:endoplasmic reticulum membrane"/>
    <property type="evidence" value="ECO:0007669"/>
    <property type="project" value="UniProtKB-SubCell"/>
</dbReference>
<accession>A0A9W8BBJ8</accession>
<evidence type="ECO:0000256" key="8">
    <source>
        <dbReference type="ARBA" id="ARBA00022989"/>
    </source>
</evidence>
<keyword evidence="9" id="KW-0472">Membrane</keyword>
<dbReference type="CDD" id="cd03805">
    <property type="entry name" value="GT4_ALG2-like"/>
    <property type="match status" value="1"/>
</dbReference>
<evidence type="ECO:0000259" key="13">
    <source>
        <dbReference type="Pfam" id="PF00534"/>
    </source>
</evidence>
<dbReference type="PANTHER" id="PTHR45918">
    <property type="entry name" value="ALPHA-1,3/1,6-MANNOSYLTRANSFERASE ALG2"/>
    <property type="match status" value="1"/>
</dbReference>
<evidence type="ECO:0000256" key="10">
    <source>
        <dbReference type="ARBA" id="ARBA00045103"/>
    </source>
</evidence>
<dbReference type="InterPro" id="IPR027054">
    <property type="entry name" value="ALG2"/>
</dbReference>
<dbReference type="Pfam" id="PF13439">
    <property type="entry name" value="Glyco_transf_4"/>
    <property type="match status" value="1"/>
</dbReference>
<evidence type="ECO:0000256" key="12">
    <source>
        <dbReference type="RuleBase" id="RU367136"/>
    </source>
</evidence>
<keyword evidence="6" id="KW-0812">Transmembrane</keyword>
<evidence type="ECO:0000256" key="11">
    <source>
        <dbReference type="ARBA" id="ARBA00045104"/>
    </source>
</evidence>
<evidence type="ECO:0000256" key="7">
    <source>
        <dbReference type="ARBA" id="ARBA00022824"/>
    </source>
</evidence>
<evidence type="ECO:0000313" key="16">
    <source>
        <dbReference type="Proteomes" id="UP001151582"/>
    </source>
</evidence>
<dbReference type="InterPro" id="IPR001296">
    <property type="entry name" value="Glyco_trans_1"/>
</dbReference>
<sequence>MAPKLRVAFLHPDLGIGKWTLASRGAERLVVDAAVGLQTAGHEVTVYTSHHDTSHCFRETRDGTLNVQVLGNTIVPRTLGGRFHILCAILRGWHLVLQLLLHHHHAYDVIVCDALSAYIPPLRLMHQPRILFYCHFPDKYLAKPSPHFLRKCYRVPFDALEEWATGLADCVVVNSKFTASIFQKAFSSIAREPAVLYPGIHLPSYDQAVDASDPAVVKLHTDHPFLLSINRFERKKAIGLAILTLARLRVLMPSTFLQLFVTGGYDSRVKENVAYLAELRALCDQLDLESLTVWANESTDPSLLNSARVVFVPSFSENQRSYLLRHAKCLLYTPSNEHFGIVPVEAMYARVPVIAVNSGGPMETIVDGATGFLCEPNPDTFAMPVYDLLMGKVDRAELGANGRDRVQTHFSMDAFMATLNTLVAELAQQSAQPCSLGLWLCVLGMACAFGYGTWAVL</sequence>
<evidence type="ECO:0000256" key="6">
    <source>
        <dbReference type="ARBA" id="ARBA00022692"/>
    </source>
</evidence>
<dbReference type="PANTHER" id="PTHR45918:SF1">
    <property type="entry name" value="ALPHA-1,3_1,6-MANNOSYLTRANSFERASE ALG2"/>
    <property type="match status" value="1"/>
</dbReference>
<evidence type="ECO:0000313" key="15">
    <source>
        <dbReference type="EMBL" id="KAJ1984601.1"/>
    </source>
</evidence>
<name>A0A9W8BBJ8_9FUNG</name>
<keyword evidence="7 12" id="KW-0256">Endoplasmic reticulum</keyword>
<evidence type="ECO:0000256" key="1">
    <source>
        <dbReference type="ARBA" id="ARBA00003142"/>
    </source>
</evidence>
<dbReference type="EC" id="2.4.1.132" evidence="12"/>
<dbReference type="Pfam" id="PF00534">
    <property type="entry name" value="Glycos_transf_1"/>
    <property type="match status" value="1"/>
</dbReference>
<comment type="function">
    <text evidence="1 12">Mannosylates Man(2)GlcNAc(2)-dolichol diphosphate and Man(1)GlcNAc(2)-dolichol diphosphate to form Man(3)GlcNAc(2)-dolichol diphosphate.</text>
</comment>
<evidence type="ECO:0000256" key="2">
    <source>
        <dbReference type="ARBA" id="ARBA00004586"/>
    </source>
</evidence>
<comment type="catalytic activity">
    <reaction evidence="10 12">
        <text>a beta-D-Man-(1-&gt;4)-beta-D-GlcNAc-(1-&gt;4)-alpha-D-GlcNAc-diphospho-di-trans,poly-cis-dolichol + GDP-alpha-D-mannose = an alpha-D-Man-(1-&gt;3)-beta-D-Man-(1-&gt;4)-beta-D-GlcNAc-(1-&gt;4)-alpha-D-GlcNAc-diphospho-di-trans,poly-cis-dolichol + GDP + H(+)</text>
        <dbReference type="Rhea" id="RHEA:29515"/>
        <dbReference type="Rhea" id="RHEA-COMP:19511"/>
        <dbReference type="Rhea" id="RHEA-COMP:19513"/>
        <dbReference type="ChEBI" id="CHEBI:15378"/>
        <dbReference type="ChEBI" id="CHEBI:57527"/>
        <dbReference type="ChEBI" id="CHEBI:58189"/>
        <dbReference type="ChEBI" id="CHEBI:58472"/>
        <dbReference type="ChEBI" id="CHEBI:132510"/>
        <dbReference type="EC" id="2.4.1.132"/>
    </reaction>
    <physiologicalReaction direction="left-to-right" evidence="10 12">
        <dbReference type="Rhea" id="RHEA:29516"/>
    </physiologicalReaction>
</comment>
<feature type="domain" description="Glycosyltransferase subfamily 4-like N-terminal" evidence="14">
    <location>
        <begin position="25"/>
        <end position="201"/>
    </location>
</feature>
<keyword evidence="8" id="KW-1133">Transmembrane helix</keyword>
<evidence type="ECO:0000256" key="3">
    <source>
        <dbReference type="ARBA" id="ARBA00004922"/>
    </source>
</evidence>
<dbReference type="Proteomes" id="UP001151582">
    <property type="component" value="Unassembled WGS sequence"/>
</dbReference>
<gene>
    <name evidence="15" type="primary">ALG2</name>
    <name evidence="15" type="ORF">H4R34_000573</name>
</gene>
<dbReference type="GO" id="GO:0004378">
    <property type="term" value="F:GDP-Man:Man(1)GlcNAc(2)-PP-Dol alpha-1,3-mannosyltransferase activity"/>
    <property type="evidence" value="ECO:0007669"/>
    <property type="project" value="UniProtKB-UniRule"/>
</dbReference>
<keyword evidence="16" id="KW-1185">Reference proteome</keyword>
<organism evidence="15 16">
    <name type="scientific">Dimargaris verticillata</name>
    <dbReference type="NCBI Taxonomy" id="2761393"/>
    <lineage>
        <taxon>Eukaryota</taxon>
        <taxon>Fungi</taxon>
        <taxon>Fungi incertae sedis</taxon>
        <taxon>Zoopagomycota</taxon>
        <taxon>Kickxellomycotina</taxon>
        <taxon>Dimargaritomycetes</taxon>
        <taxon>Dimargaritales</taxon>
        <taxon>Dimargaritaceae</taxon>
        <taxon>Dimargaris</taxon>
    </lineage>
</organism>
<dbReference type="EMBL" id="JANBQB010000015">
    <property type="protein sequence ID" value="KAJ1984601.1"/>
    <property type="molecule type" value="Genomic_DNA"/>
</dbReference>
<comment type="catalytic activity">
    <reaction evidence="11 12">
        <text>an alpha-D-Man-(1-&gt;3)-beta-D-Man-(1-&gt;4)-beta-D-GlcNAc-(1-&gt;4)-alpha-D-GlcNAc-diphospho-di-trans,poly-cis-dolichol + GDP-alpha-D-mannose = an alpha-D-Man-(1-&gt;3)-[alpha-D-Man-(1-&gt;6)]-beta-D-Man-(1-&gt;4)-beta-D-GlcNAc-(1-&gt;4)-alpha-D-GlcNAc-diphospho-di-trans,poly-cis-dolichol + GDP + H(+)</text>
        <dbReference type="Rhea" id="RHEA:29519"/>
        <dbReference type="Rhea" id="RHEA-COMP:19513"/>
        <dbReference type="Rhea" id="RHEA-COMP:19515"/>
        <dbReference type="ChEBI" id="CHEBI:15378"/>
        <dbReference type="ChEBI" id="CHEBI:57527"/>
        <dbReference type="ChEBI" id="CHEBI:58189"/>
        <dbReference type="ChEBI" id="CHEBI:132510"/>
        <dbReference type="ChEBI" id="CHEBI:132511"/>
        <dbReference type="EC" id="2.4.1.257"/>
    </reaction>
    <physiologicalReaction direction="left-to-right" evidence="11 12">
        <dbReference type="Rhea" id="RHEA:29520"/>
    </physiologicalReaction>
</comment>
<feature type="domain" description="Glycosyl transferase family 1" evidence="13">
    <location>
        <begin position="217"/>
        <end position="404"/>
    </location>
</feature>
<keyword evidence="4 12" id="KW-0328">Glycosyltransferase</keyword>
<evidence type="ECO:0000259" key="14">
    <source>
        <dbReference type="Pfam" id="PF13439"/>
    </source>
</evidence>
<evidence type="ECO:0000256" key="5">
    <source>
        <dbReference type="ARBA" id="ARBA00022679"/>
    </source>
</evidence>
<dbReference type="AlphaFoldDB" id="A0A9W8BBJ8"/>